<dbReference type="GeneID" id="19320765"/>
<proteinExistence type="inferred from homology"/>
<keyword evidence="5" id="KW-0819">tRNA processing</keyword>
<dbReference type="InterPro" id="IPR013926">
    <property type="entry name" value="CGI121/TPRKB"/>
</dbReference>
<evidence type="ECO:0000256" key="4">
    <source>
        <dbReference type="ARBA" id="ARBA00016009"/>
    </source>
</evidence>
<dbReference type="SUPFAM" id="SSF143870">
    <property type="entry name" value="PF0523-like"/>
    <property type="match status" value="1"/>
</dbReference>
<keyword evidence="6 8" id="KW-0539">Nucleus</keyword>
<gene>
    <name evidence="10" type="ORF">PFL1_06693</name>
</gene>
<dbReference type="AlphaFoldDB" id="A0A061H5D8"/>
<evidence type="ECO:0000256" key="9">
    <source>
        <dbReference type="SAM" id="MobiDB-lite"/>
    </source>
</evidence>
<sequence length="287" mass="31117">METISLPPHFPRHLQRVHLAHISPLTPDQSSQILARIIAASKLPTRDDAAPSTREEEVEAAERERARLDYAFIDPTRICGRNHVVTAILQAALVAARAEARNQQPQQPGHQSGGMKTKTVHSEVIWCLSPGNNVGESLKRFGLTPQSTSLLLVRFSDAQLDASTVLDEMLSIVPPSSETGPARLTIPPPPPAAPPATGTTADAGADDAVQDDIDSAIRYGGPSAHARARARAPVTDWQQLNKIYKLSLPAPLLDRIKSSDWSDETRRQLEPYEDICCTSVAMKLVAA</sequence>
<dbReference type="EMBL" id="KE361650">
    <property type="protein sequence ID" value="EPQ25826.1"/>
    <property type="molecule type" value="Genomic_DNA"/>
</dbReference>
<name>A0A061H5D8_9BASI</name>
<dbReference type="KEGG" id="pfp:PFL1_06693"/>
<accession>A0A061H5D8</accession>
<comment type="function">
    <text evidence="7">Component of the EKC/KEOPS complex that is required for the formation of a threonylcarbamoyl group on adenosine at position 37 (t(6)A37) in tRNAs that read codons beginning with adenine. The complex is probably involved in the transfer of the threonylcarbamoyl moiety of threonylcarbamoyl-AMP (TC-AMP) to the N6 group of A37. CGI121 acts as an allosteric effector that regulates the t(6)A activity of the complex. The EKC/KEOPS complex also promotes both telomere uncapping and telomere elongation. The complex is required for efficient recruitment of transcriptional coactivators. CGI121 is not required for tRNA modification.</text>
</comment>
<dbReference type="RefSeq" id="XP_007882430.1">
    <property type="nucleotide sequence ID" value="XM_007884239.1"/>
</dbReference>
<dbReference type="OrthoDB" id="329139at2759"/>
<protein>
    <recommendedName>
        <fullName evidence="4">EKC/KEOPS complex subunit CGI121</fullName>
    </recommendedName>
    <alternativeName>
        <fullName evidence="3">EKC/KEOPS complex subunit cgi121</fullName>
    </alternativeName>
</protein>
<dbReference type="GO" id="GO:0005829">
    <property type="term" value="C:cytosol"/>
    <property type="evidence" value="ECO:0007669"/>
    <property type="project" value="TreeGrafter"/>
</dbReference>
<evidence type="ECO:0000256" key="1">
    <source>
        <dbReference type="ARBA" id="ARBA00004123"/>
    </source>
</evidence>
<evidence type="ECO:0000256" key="7">
    <source>
        <dbReference type="ARBA" id="ARBA00025043"/>
    </source>
</evidence>
<dbReference type="Proteomes" id="UP000053664">
    <property type="component" value="Unassembled WGS sequence"/>
</dbReference>
<reference evidence="10 11" key="1">
    <citation type="journal article" date="2013" name="Plant Cell">
        <title>The transition from a phytopathogenic smut ancestor to an anamorphic biocontrol agent deciphered by comparative whole-genome analysis.</title>
        <authorList>
            <person name="Lefebvre F."/>
            <person name="Joly D.L."/>
            <person name="Labbe C."/>
            <person name="Teichmann B."/>
            <person name="Linning R."/>
            <person name="Belzile F."/>
            <person name="Bakkeren G."/>
            <person name="Belanger R.R."/>
        </authorList>
    </citation>
    <scope>NUCLEOTIDE SEQUENCE [LARGE SCALE GENOMIC DNA]</scope>
    <source>
        <strain evidence="10 11">PF-1</strain>
    </source>
</reference>
<dbReference type="InterPro" id="IPR036504">
    <property type="entry name" value="CGI121/TPRKB_sf"/>
</dbReference>
<dbReference type="GO" id="GO:0000408">
    <property type="term" value="C:EKC/KEOPS complex"/>
    <property type="evidence" value="ECO:0007669"/>
    <property type="project" value="TreeGrafter"/>
</dbReference>
<evidence type="ECO:0000256" key="2">
    <source>
        <dbReference type="ARBA" id="ARBA00005546"/>
    </source>
</evidence>
<dbReference type="PANTHER" id="PTHR15840">
    <property type="entry name" value="CGI-121 FAMILY MEMBER"/>
    <property type="match status" value="1"/>
</dbReference>
<evidence type="ECO:0000256" key="5">
    <source>
        <dbReference type="ARBA" id="ARBA00022694"/>
    </source>
</evidence>
<dbReference type="GO" id="GO:0002949">
    <property type="term" value="P:tRNA threonylcarbamoyladenosine modification"/>
    <property type="evidence" value="ECO:0007669"/>
    <property type="project" value="TreeGrafter"/>
</dbReference>
<organism evidence="10 11">
    <name type="scientific">Pseudozyma flocculosa PF-1</name>
    <dbReference type="NCBI Taxonomy" id="1277687"/>
    <lineage>
        <taxon>Eukaryota</taxon>
        <taxon>Fungi</taxon>
        <taxon>Dikarya</taxon>
        <taxon>Basidiomycota</taxon>
        <taxon>Ustilaginomycotina</taxon>
        <taxon>Ustilaginomycetes</taxon>
        <taxon>Ustilaginales</taxon>
        <taxon>Ustilaginaceae</taxon>
        <taxon>Pseudozyma</taxon>
    </lineage>
</organism>
<dbReference type="GO" id="GO:0005634">
    <property type="term" value="C:nucleus"/>
    <property type="evidence" value="ECO:0007669"/>
    <property type="project" value="UniProtKB-SubCell"/>
</dbReference>
<dbReference type="PANTHER" id="PTHR15840:SF10">
    <property type="entry name" value="EKC_KEOPS COMPLEX SUBUNIT TPRKB"/>
    <property type="match status" value="1"/>
</dbReference>
<evidence type="ECO:0000313" key="10">
    <source>
        <dbReference type="EMBL" id="EPQ25826.1"/>
    </source>
</evidence>
<evidence type="ECO:0000313" key="11">
    <source>
        <dbReference type="Proteomes" id="UP000053664"/>
    </source>
</evidence>
<dbReference type="Pfam" id="PF08617">
    <property type="entry name" value="CGI-121"/>
    <property type="match status" value="1"/>
</dbReference>
<dbReference type="eggNOG" id="ENOG502T248">
    <property type="taxonomic scope" value="Eukaryota"/>
</dbReference>
<comment type="subcellular location">
    <subcellularLocation>
        <location evidence="1">Nucleus</location>
    </subcellularLocation>
</comment>
<evidence type="ECO:0000256" key="8">
    <source>
        <dbReference type="RuleBase" id="RU004398"/>
    </source>
</evidence>
<comment type="similarity">
    <text evidence="2 8">Belongs to the CGI121/TPRKB family.</text>
</comment>
<evidence type="ECO:0000256" key="3">
    <source>
        <dbReference type="ARBA" id="ARBA00015316"/>
    </source>
</evidence>
<evidence type="ECO:0000256" key="6">
    <source>
        <dbReference type="ARBA" id="ARBA00023242"/>
    </source>
</evidence>
<dbReference type="Gene3D" id="3.30.2380.10">
    <property type="entry name" value="CGI121/TPRKB"/>
    <property type="match status" value="1"/>
</dbReference>
<dbReference type="HOGENOM" id="CLU_065847_0_0_1"/>
<feature type="region of interest" description="Disordered" evidence="9">
    <location>
        <begin position="177"/>
        <end position="204"/>
    </location>
</feature>